<name>A0A5C6CMX9_9BACT</name>
<keyword evidence="4" id="KW-1185">Reference proteome</keyword>
<dbReference type="SUPFAM" id="SSF54523">
    <property type="entry name" value="Pili subunits"/>
    <property type="match status" value="1"/>
</dbReference>
<dbReference type="Pfam" id="PF07963">
    <property type="entry name" value="N_methyl"/>
    <property type="match status" value="1"/>
</dbReference>
<sequence length="321" mass="35203">MKTTTKQTLAHECVRRPETPLYVDRSHPTRRFHGGFTLVELLVVIAIIGVLIGLLLPAVQAAREAARRSACLNNMMQLGLAVHHHDFSHERLPAGVISEQGPIRNEPIGQHVSWTVQILPFLEQHALFEHFDLKAGVYAAANAPVRVSRVPTFNCPSFPWRESEVTVPVDNQRGDTPFAISNYAGCYSSTETPIDTDNDGLLFLNSRIRYSDMFDGSSQTILIGEMLPDRNSLGWCSGTRATLRNTGSPIEAFSYHNDPAESLEPPVGSLEVGGFGSAHTGGANFGYADGSTRFLSMTIDPELFAQLGNRADGEILKNEAW</sequence>
<keyword evidence="1" id="KW-0472">Membrane</keyword>
<feature type="domain" description="DUF1559" evidence="2">
    <location>
        <begin position="60"/>
        <end position="302"/>
    </location>
</feature>
<dbReference type="InterPro" id="IPR012902">
    <property type="entry name" value="N_methyl_site"/>
</dbReference>
<dbReference type="PROSITE" id="PS00409">
    <property type="entry name" value="PROKAR_NTER_METHYL"/>
    <property type="match status" value="1"/>
</dbReference>
<dbReference type="InterPro" id="IPR011453">
    <property type="entry name" value="DUF1559"/>
</dbReference>
<dbReference type="PANTHER" id="PTHR30093:SF2">
    <property type="entry name" value="TYPE II SECRETION SYSTEM PROTEIN H"/>
    <property type="match status" value="1"/>
</dbReference>
<evidence type="ECO:0000256" key="1">
    <source>
        <dbReference type="SAM" id="Phobius"/>
    </source>
</evidence>
<keyword evidence="1" id="KW-1133">Transmembrane helix</keyword>
<dbReference type="AlphaFoldDB" id="A0A5C6CMX9"/>
<dbReference type="InterPro" id="IPR027558">
    <property type="entry name" value="Pre_pil_HX9DG_C"/>
</dbReference>
<evidence type="ECO:0000313" key="3">
    <source>
        <dbReference type="EMBL" id="TWU24937.1"/>
    </source>
</evidence>
<organism evidence="3 4">
    <name type="scientific">Novipirellula galeiformis</name>
    <dbReference type="NCBI Taxonomy" id="2528004"/>
    <lineage>
        <taxon>Bacteria</taxon>
        <taxon>Pseudomonadati</taxon>
        <taxon>Planctomycetota</taxon>
        <taxon>Planctomycetia</taxon>
        <taxon>Pirellulales</taxon>
        <taxon>Pirellulaceae</taxon>
        <taxon>Novipirellula</taxon>
    </lineage>
</organism>
<evidence type="ECO:0000259" key="2">
    <source>
        <dbReference type="Pfam" id="PF07596"/>
    </source>
</evidence>
<dbReference type="Gene3D" id="3.30.700.10">
    <property type="entry name" value="Glycoprotein, Type 4 Pilin"/>
    <property type="match status" value="1"/>
</dbReference>
<dbReference type="Pfam" id="PF07596">
    <property type="entry name" value="SBP_bac_10"/>
    <property type="match status" value="1"/>
</dbReference>
<dbReference type="NCBIfam" id="TIGR04294">
    <property type="entry name" value="pre_pil_HX9DG"/>
    <property type="match status" value="1"/>
</dbReference>
<keyword evidence="1" id="KW-0812">Transmembrane</keyword>
<gene>
    <name evidence="3" type="ORF">Pla52o_12340</name>
</gene>
<reference evidence="3 4" key="1">
    <citation type="submission" date="2019-02" db="EMBL/GenBank/DDBJ databases">
        <title>Deep-cultivation of Planctomycetes and their phenomic and genomic characterization uncovers novel biology.</title>
        <authorList>
            <person name="Wiegand S."/>
            <person name="Jogler M."/>
            <person name="Boedeker C."/>
            <person name="Pinto D."/>
            <person name="Vollmers J."/>
            <person name="Rivas-Marin E."/>
            <person name="Kohn T."/>
            <person name="Peeters S.H."/>
            <person name="Heuer A."/>
            <person name="Rast P."/>
            <person name="Oberbeckmann S."/>
            <person name="Bunk B."/>
            <person name="Jeske O."/>
            <person name="Meyerdierks A."/>
            <person name="Storesund J.E."/>
            <person name="Kallscheuer N."/>
            <person name="Luecker S."/>
            <person name="Lage O.M."/>
            <person name="Pohl T."/>
            <person name="Merkel B.J."/>
            <person name="Hornburger P."/>
            <person name="Mueller R.-W."/>
            <person name="Bruemmer F."/>
            <person name="Labrenz M."/>
            <person name="Spormann A.M."/>
            <person name="Op Den Camp H."/>
            <person name="Overmann J."/>
            <person name="Amann R."/>
            <person name="Jetten M.S.M."/>
            <person name="Mascher T."/>
            <person name="Medema M.H."/>
            <person name="Devos D.P."/>
            <person name="Kaster A.-K."/>
            <person name="Ovreas L."/>
            <person name="Rohde M."/>
            <person name="Galperin M.Y."/>
            <person name="Jogler C."/>
        </authorList>
    </citation>
    <scope>NUCLEOTIDE SEQUENCE [LARGE SCALE GENOMIC DNA]</scope>
    <source>
        <strain evidence="3 4">Pla52o</strain>
    </source>
</reference>
<comment type="caution">
    <text evidence="3">The sequence shown here is derived from an EMBL/GenBank/DDBJ whole genome shotgun (WGS) entry which is preliminary data.</text>
</comment>
<proteinExistence type="predicted"/>
<dbReference type="PANTHER" id="PTHR30093">
    <property type="entry name" value="GENERAL SECRETION PATHWAY PROTEIN G"/>
    <property type="match status" value="1"/>
</dbReference>
<evidence type="ECO:0000313" key="4">
    <source>
        <dbReference type="Proteomes" id="UP000316304"/>
    </source>
</evidence>
<dbReference type="OrthoDB" id="255848at2"/>
<dbReference type="EMBL" id="SJPT01000002">
    <property type="protein sequence ID" value="TWU24937.1"/>
    <property type="molecule type" value="Genomic_DNA"/>
</dbReference>
<feature type="transmembrane region" description="Helical" evidence="1">
    <location>
        <begin position="36"/>
        <end position="59"/>
    </location>
</feature>
<protein>
    <recommendedName>
        <fullName evidence="2">DUF1559 domain-containing protein</fullName>
    </recommendedName>
</protein>
<dbReference type="InterPro" id="IPR045584">
    <property type="entry name" value="Pilin-like"/>
</dbReference>
<accession>A0A5C6CMX9</accession>
<dbReference type="NCBIfam" id="TIGR02532">
    <property type="entry name" value="IV_pilin_GFxxxE"/>
    <property type="match status" value="1"/>
</dbReference>
<dbReference type="Proteomes" id="UP000316304">
    <property type="component" value="Unassembled WGS sequence"/>
</dbReference>
<dbReference type="RefSeq" id="WP_146593663.1">
    <property type="nucleotide sequence ID" value="NZ_SJPT01000002.1"/>
</dbReference>